<dbReference type="Gene3D" id="3.30.70.270">
    <property type="match status" value="1"/>
</dbReference>
<evidence type="ECO:0000256" key="2">
    <source>
        <dbReference type="ARBA" id="ARBA00034247"/>
    </source>
</evidence>
<comment type="caution">
    <text evidence="4">The sequence shown here is derived from an EMBL/GenBank/DDBJ whole genome shotgun (WGS) entry which is preliminary data.</text>
</comment>
<dbReference type="GO" id="GO:1902201">
    <property type="term" value="P:negative regulation of bacterial-type flagellum-dependent cell motility"/>
    <property type="evidence" value="ECO:0007669"/>
    <property type="project" value="TreeGrafter"/>
</dbReference>
<dbReference type="AlphaFoldDB" id="A0A9Q4AR33"/>
<dbReference type="CDD" id="cd01949">
    <property type="entry name" value="GGDEF"/>
    <property type="match status" value="1"/>
</dbReference>
<evidence type="ECO:0000256" key="1">
    <source>
        <dbReference type="ARBA" id="ARBA00012528"/>
    </source>
</evidence>
<dbReference type="FunFam" id="3.30.70.270:FF:000001">
    <property type="entry name" value="Diguanylate cyclase domain protein"/>
    <property type="match status" value="1"/>
</dbReference>
<organism evidence="4 5">
    <name type="scientific">Devosia ureilytica</name>
    <dbReference type="NCBI Taxonomy" id="2952754"/>
    <lineage>
        <taxon>Bacteria</taxon>
        <taxon>Pseudomonadati</taxon>
        <taxon>Pseudomonadota</taxon>
        <taxon>Alphaproteobacteria</taxon>
        <taxon>Hyphomicrobiales</taxon>
        <taxon>Devosiaceae</taxon>
        <taxon>Devosia</taxon>
    </lineage>
</organism>
<dbReference type="NCBIfam" id="TIGR00254">
    <property type="entry name" value="GGDEF"/>
    <property type="match status" value="1"/>
</dbReference>
<dbReference type="Proteomes" id="UP001060275">
    <property type="component" value="Unassembled WGS sequence"/>
</dbReference>
<evidence type="ECO:0000313" key="5">
    <source>
        <dbReference type="Proteomes" id="UP001060275"/>
    </source>
</evidence>
<comment type="catalytic activity">
    <reaction evidence="2">
        <text>2 GTP = 3',3'-c-di-GMP + 2 diphosphate</text>
        <dbReference type="Rhea" id="RHEA:24898"/>
        <dbReference type="ChEBI" id="CHEBI:33019"/>
        <dbReference type="ChEBI" id="CHEBI:37565"/>
        <dbReference type="ChEBI" id="CHEBI:58805"/>
        <dbReference type="EC" id="2.7.7.65"/>
    </reaction>
</comment>
<proteinExistence type="predicted"/>
<reference evidence="4" key="1">
    <citation type="submission" date="2022-06" db="EMBL/GenBank/DDBJ databases">
        <title>Devosia sp. XJ19-45 genome assembly.</title>
        <authorList>
            <person name="Li B."/>
            <person name="Cai M."/>
            <person name="Nie G."/>
            <person name="Li W."/>
        </authorList>
    </citation>
    <scope>NUCLEOTIDE SEQUENCE</scope>
    <source>
        <strain evidence="4">XJ19-45</strain>
    </source>
</reference>
<dbReference type="RefSeq" id="WP_254676155.1">
    <property type="nucleotide sequence ID" value="NZ_JAMWDU010000004.1"/>
</dbReference>
<keyword evidence="5" id="KW-1185">Reference proteome</keyword>
<dbReference type="SMART" id="SM00091">
    <property type="entry name" value="PAS"/>
    <property type="match status" value="1"/>
</dbReference>
<dbReference type="GO" id="GO:0052621">
    <property type="term" value="F:diguanylate cyclase activity"/>
    <property type="evidence" value="ECO:0007669"/>
    <property type="project" value="UniProtKB-EC"/>
</dbReference>
<accession>A0A9Q4AR33</accession>
<dbReference type="InterPro" id="IPR050469">
    <property type="entry name" value="Diguanylate_Cyclase"/>
</dbReference>
<name>A0A9Q4AR33_9HYPH</name>
<protein>
    <recommendedName>
        <fullName evidence="1">diguanylate cyclase</fullName>
        <ecNumber evidence="1">2.7.7.65</ecNumber>
    </recommendedName>
</protein>
<dbReference type="PROSITE" id="PS50887">
    <property type="entry name" value="GGDEF"/>
    <property type="match status" value="1"/>
</dbReference>
<dbReference type="SUPFAM" id="SSF55785">
    <property type="entry name" value="PYP-like sensor domain (PAS domain)"/>
    <property type="match status" value="1"/>
</dbReference>
<dbReference type="SUPFAM" id="SSF55073">
    <property type="entry name" value="Nucleotide cyclase"/>
    <property type="match status" value="1"/>
</dbReference>
<dbReference type="InterPro" id="IPR035965">
    <property type="entry name" value="PAS-like_dom_sf"/>
</dbReference>
<dbReference type="GO" id="GO:0005886">
    <property type="term" value="C:plasma membrane"/>
    <property type="evidence" value="ECO:0007669"/>
    <property type="project" value="TreeGrafter"/>
</dbReference>
<dbReference type="PANTHER" id="PTHR45138:SF9">
    <property type="entry name" value="DIGUANYLATE CYCLASE DGCM-RELATED"/>
    <property type="match status" value="1"/>
</dbReference>
<dbReference type="PANTHER" id="PTHR45138">
    <property type="entry name" value="REGULATORY COMPONENTS OF SENSORY TRANSDUCTION SYSTEM"/>
    <property type="match status" value="1"/>
</dbReference>
<dbReference type="InterPro" id="IPR029787">
    <property type="entry name" value="Nucleotide_cyclase"/>
</dbReference>
<sequence length="319" mass="34810">MNELDLFADDVEAAEAANLTQQAIVDTQQNLGKMLDLMPIGLLIHTEQGIVFANRQACSFLQGSLTKLRGQHLLDYTAIGDVDSVSHALRMTFADPDTSFDIECAIERPDGTSRLIKLITGALPWPGNPVIQILMQDVTDQKKAEISLRQMTITDELTGAYNRRHALYEAGLHLEAAITNGMHLSVAMIDIDHFKHVNDTYGHDAGDLVLKALALLANQFLATNTMLDSPLFARFGGEEFLFLLPGASGQSAFALADAFRRQVARMVVDLSGTKLKLTVSAGIASFRAGDTSFEEILKRADTALYVAKAEGRNRVCQSD</sequence>
<dbReference type="Gene3D" id="3.30.450.20">
    <property type="entry name" value="PAS domain"/>
    <property type="match status" value="1"/>
</dbReference>
<dbReference type="SMART" id="SM00267">
    <property type="entry name" value="GGDEF"/>
    <property type="match status" value="1"/>
</dbReference>
<evidence type="ECO:0000259" key="3">
    <source>
        <dbReference type="PROSITE" id="PS50887"/>
    </source>
</evidence>
<gene>
    <name evidence="4" type="ORF">NF348_13355</name>
</gene>
<dbReference type="CDD" id="cd00130">
    <property type="entry name" value="PAS"/>
    <property type="match status" value="1"/>
</dbReference>
<dbReference type="InterPro" id="IPR000160">
    <property type="entry name" value="GGDEF_dom"/>
</dbReference>
<dbReference type="EC" id="2.7.7.65" evidence="1"/>
<dbReference type="Pfam" id="PF00990">
    <property type="entry name" value="GGDEF"/>
    <property type="match status" value="1"/>
</dbReference>
<dbReference type="InterPro" id="IPR000014">
    <property type="entry name" value="PAS"/>
</dbReference>
<dbReference type="GO" id="GO:0043709">
    <property type="term" value="P:cell adhesion involved in single-species biofilm formation"/>
    <property type="evidence" value="ECO:0007669"/>
    <property type="project" value="TreeGrafter"/>
</dbReference>
<evidence type="ECO:0000313" key="4">
    <source>
        <dbReference type="EMBL" id="MCP8888107.1"/>
    </source>
</evidence>
<feature type="domain" description="GGDEF" evidence="3">
    <location>
        <begin position="182"/>
        <end position="319"/>
    </location>
</feature>
<dbReference type="EMBL" id="JAMWDU010000004">
    <property type="protein sequence ID" value="MCP8888107.1"/>
    <property type="molecule type" value="Genomic_DNA"/>
</dbReference>
<dbReference type="InterPro" id="IPR043128">
    <property type="entry name" value="Rev_trsase/Diguanyl_cyclase"/>
</dbReference>